<dbReference type="Proteomes" id="UP000805193">
    <property type="component" value="Unassembled WGS sequence"/>
</dbReference>
<comment type="caution">
    <text evidence="1">The sequence shown here is derived from an EMBL/GenBank/DDBJ whole genome shotgun (WGS) entry which is preliminary data.</text>
</comment>
<evidence type="ECO:0000313" key="1">
    <source>
        <dbReference type="EMBL" id="KAG0413560.1"/>
    </source>
</evidence>
<dbReference type="EMBL" id="JABSTQ010011248">
    <property type="protein sequence ID" value="KAG0413560.1"/>
    <property type="molecule type" value="Genomic_DNA"/>
</dbReference>
<organism evidence="1 2">
    <name type="scientific">Ixodes persulcatus</name>
    <name type="common">Taiga tick</name>
    <dbReference type="NCBI Taxonomy" id="34615"/>
    <lineage>
        <taxon>Eukaryota</taxon>
        <taxon>Metazoa</taxon>
        <taxon>Ecdysozoa</taxon>
        <taxon>Arthropoda</taxon>
        <taxon>Chelicerata</taxon>
        <taxon>Arachnida</taxon>
        <taxon>Acari</taxon>
        <taxon>Parasitiformes</taxon>
        <taxon>Ixodida</taxon>
        <taxon>Ixodoidea</taxon>
        <taxon>Ixodidae</taxon>
        <taxon>Ixodinae</taxon>
        <taxon>Ixodes</taxon>
    </lineage>
</organism>
<gene>
    <name evidence="1" type="ORF">HPB47_009293</name>
</gene>
<sequence length="185" mass="21706">MTYPTSDTSREVSSQQERSERLNWYRCEAHVPHRDLLAMRPYGSQEDLKCCGLSDKSFRDWNDNMYFNCSRSNPSYERCSVPHSCCKRNDSHQVVSLFCGRGVLNQTDYDAWESVYMGNCIDAAHRYLRENVTLITGMCLVFVILLAFVQMVTQALVDEINAIRSIYDRFYERVYDMREAERITE</sequence>
<keyword evidence="2" id="KW-1185">Reference proteome</keyword>
<accession>A0AC60P2B3</accession>
<protein>
    <submittedName>
        <fullName evidence="1">Uncharacterized protein</fullName>
    </submittedName>
</protein>
<reference evidence="1 2" key="1">
    <citation type="journal article" date="2020" name="Cell">
        <title>Large-Scale Comparative Analyses of Tick Genomes Elucidate Their Genetic Diversity and Vector Capacities.</title>
        <authorList>
            <consortium name="Tick Genome and Microbiome Consortium (TIGMIC)"/>
            <person name="Jia N."/>
            <person name="Wang J."/>
            <person name="Shi W."/>
            <person name="Du L."/>
            <person name="Sun Y."/>
            <person name="Zhan W."/>
            <person name="Jiang J.F."/>
            <person name="Wang Q."/>
            <person name="Zhang B."/>
            <person name="Ji P."/>
            <person name="Bell-Sakyi L."/>
            <person name="Cui X.M."/>
            <person name="Yuan T.T."/>
            <person name="Jiang B.G."/>
            <person name="Yang W.F."/>
            <person name="Lam T.T."/>
            <person name="Chang Q.C."/>
            <person name="Ding S.J."/>
            <person name="Wang X.J."/>
            <person name="Zhu J.G."/>
            <person name="Ruan X.D."/>
            <person name="Zhao L."/>
            <person name="Wei J.T."/>
            <person name="Ye R.Z."/>
            <person name="Que T.C."/>
            <person name="Du C.H."/>
            <person name="Zhou Y.H."/>
            <person name="Cheng J.X."/>
            <person name="Dai P.F."/>
            <person name="Guo W.B."/>
            <person name="Han X.H."/>
            <person name="Huang E.J."/>
            <person name="Li L.F."/>
            <person name="Wei W."/>
            <person name="Gao Y.C."/>
            <person name="Liu J.Z."/>
            <person name="Shao H.Z."/>
            <person name="Wang X."/>
            <person name="Wang C.C."/>
            <person name="Yang T.C."/>
            <person name="Huo Q.B."/>
            <person name="Li W."/>
            <person name="Chen H.Y."/>
            <person name="Chen S.E."/>
            <person name="Zhou L.G."/>
            <person name="Ni X.B."/>
            <person name="Tian J.H."/>
            <person name="Sheng Y."/>
            <person name="Liu T."/>
            <person name="Pan Y.S."/>
            <person name="Xia L.Y."/>
            <person name="Li J."/>
            <person name="Zhao F."/>
            <person name="Cao W.C."/>
        </authorList>
    </citation>
    <scope>NUCLEOTIDE SEQUENCE [LARGE SCALE GENOMIC DNA]</scope>
    <source>
        <strain evidence="1">Iper-2018</strain>
    </source>
</reference>
<name>A0AC60P2B3_IXOPE</name>
<evidence type="ECO:0000313" key="2">
    <source>
        <dbReference type="Proteomes" id="UP000805193"/>
    </source>
</evidence>
<proteinExistence type="predicted"/>